<dbReference type="AlphaFoldDB" id="A0A1G2F4I3"/>
<feature type="transmembrane region" description="Helical" evidence="1">
    <location>
        <begin position="6"/>
        <end position="29"/>
    </location>
</feature>
<feature type="transmembrane region" description="Helical" evidence="1">
    <location>
        <begin position="64"/>
        <end position="85"/>
    </location>
</feature>
<keyword evidence="1" id="KW-1133">Transmembrane helix</keyword>
<name>A0A1G2F4I3_9BACT</name>
<keyword evidence="1" id="KW-0812">Transmembrane</keyword>
<protein>
    <submittedName>
        <fullName evidence="2">Uncharacterized protein</fullName>
    </submittedName>
</protein>
<evidence type="ECO:0000313" key="2">
    <source>
        <dbReference type="EMBL" id="OGZ32929.1"/>
    </source>
</evidence>
<proteinExistence type="predicted"/>
<organism evidence="2 3">
    <name type="scientific">Candidatus Portnoybacteria bacterium RBG_13_40_8</name>
    <dbReference type="NCBI Taxonomy" id="1801990"/>
    <lineage>
        <taxon>Bacteria</taxon>
        <taxon>Candidatus Portnoyibacteriota</taxon>
    </lineage>
</organism>
<gene>
    <name evidence="2" type="ORF">A2V69_03500</name>
</gene>
<comment type="caution">
    <text evidence="2">The sequence shown here is derived from an EMBL/GenBank/DDBJ whole genome shotgun (WGS) entry which is preliminary data.</text>
</comment>
<reference evidence="2 3" key="1">
    <citation type="journal article" date="2016" name="Nat. Commun.">
        <title>Thousands of microbial genomes shed light on interconnected biogeochemical processes in an aquifer system.</title>
        <authorList>
            <person name="Anantharaman K."/>
            <person name="Brown C.T."/>
            <person name="Hug L.A."/>
            <person name="Sharon I."/>
            <person name="Castelle C.J."/>
            <person name="Probst A.J."/>
            <person name="Thomas B.C."/>
            <person name="Singh A."/>
            <person name="Wilkins M.J."/>
            <person name="Karaoz U."/>
            <person name="Brodie E.L."/>
            <person name="Williams K.H."/>
            <person name="Hubbard S.S."/>
            <person name="Banfield J.F."/>
        </authorList>
    </citation>
    <scope>NUCLEOTIDE SEQUENCE [LARGE SCALE GENOMIC DNA]</scope>
</reference>
<keyword evidence="1" id="KW-0472">Membrane</keyword>
<feature type="transmembrane region" description="Helical" evidence="1">
    <location>
        <begin position="41"/>
        <end position="58"/>
    </location>
</feature>
<evidence type="ECO:0000256" key="1">
    <source>
        <dbReference type="SAM" id="Phobius"/>
    </source>
</evidence>
<sequence length="107" mass="12364">MNFEGVMASLGLLTILLISFFLISPFLSVMLKLFAEFSKPLIIFVAWAIFLVPLQTLNPNLRSYTKITGLILIIIGLTWDSYLFIKQKKGRQIEYRIPGFRKRPKQI</sequence>
<accession>A0A1G2F4I3</accession>
<dbReference type="Proteomes" id="UP000177810">
    <property type="component" value="Unassembled WGS sequence"/>
</dbReference>
<dbReference type="EMBL" id="MHMT01000011">
    <property type="protein sequence ID" value="OGZ32929.1"/>
    <property type="molecule type" value="Genomic_DNA"/>
</dbReference>
<evidence type="ECO:0000313" key="3">
    <source>
        <dbReference type="Proteomes" id="UP000177810"/>
    </source>
</evidence>